<accession>A0A2G8KTS4</accession>
<dbReference type="AlphaFoldDB" id="A0A2G8KTS4"/>
<dbReference type="CDD" id="cd09274">
    <property type="entry name" value="RNase_HI_RT_Ty3"/>
    <property type="match status" value="1"/>
</dbReference>
<keyword evidence="10" id="KW-1185">Reference proteome</keyword>
<keyword evidence="4" id="KW-0255">Endonuclease</keyword>
<dbReference type="FunFam" id="3.10.20.370:FF:000001">
    <property type="entry name" value="Retrovirus-related Pol polyprotein from transposon 17.6-like protein"/>
    <property type="match status" value="1"/>
</dbReference>
<keyword evidence="3" id="KW-0540">Nuclease</keyword>
<dbReference type="Gene3D" id="1.10.340.70">
    <property type="match status" value="1"/>
</dbReference>
<organism evidence="9 10">
    <name type="scientific">Stichopus japonicus</name>
    <name type="common">Sea cucumber</name>
    <dbReference type="NCBI Taxonomy" id="307972"/>
    <lineage>
        <taxon>Eukaryota</taxon>
        <taxon>Metazoa</taxon>
        <taxon>Echinodermata</taxon>
        <taxon>Eleutherozoa</taxon>
        <taxon>Echinozoa</taxon>
        <taxon>Holothuroidea</taxon>
        <taxon>Aspidochirotacea</taxon>
        <taxon>Aspidochirotida</taxon>
        <taxon>Stichopodidae</taxon>
        <taxon>Apostichopus</taxon>
    </lineage>
</organism>
<dbReference type="Gene3D" id="3.10.20.370">
    <property type="match status" value="1"/>
</dbReference>
<evidence type="ECO:0000259" key="8">
    <source>
        <dbReference type="Pfam" id="PF17921"/>
    </source>
</evidence>
<dbReference type="InterPro" id="IPR050951">
    <property type="entry name" value="Retrovirus_Pol_polyprotein"/>
</dbReference>
<dbReference type="SUPFAM" id="SSF56672">
    <property type="entry name" value="DNA/RNA polymerases"/>
    <property type="match status" value="1"/>
</dbReference>
<evidence type="ECO:0000313" key="10">
    <source>
        <dbReference type="Proteomes" id="UP000230750"/>
    </source>
</evidence>
<comment type="caution">
    <text evidence="9">The sequence shown here is derived from an EMBL/GenBank/DDBJ whole genome shotgun (WGS) entry which is preliminary data.</text>
</comment>
<keyword evidence="1" id="KW-0808">Transferase</keyword>
<dbReference type="Gene3D" id="3.30.70.270">
    <property type="match status" value="1"/>
</dbReference>
<dbReference type="EMBL" id="MRZV01000374">
    <property type="protein sequence ID" value="PIK51409.1"/>
    <property type="molecule type" value="Genomic_DNA"/>
</dbReference>
<feature type="domain" description="Reverse transcriptase RNase H-like" evidence="7">
    <location>
        <begin position="107"/>
        <end position="212"/>
    </location>
</feature>
<proteinExistence type="predicted"/>
<evidence type="ECO:0000259" key="7">
    <source>
        <dbReference type="Pfam" id="PF17917"/>
    </source>
</evidence>
<dbReference type="Proteomes" id="UP000230750">
    <property type="component" value="Unassembled WGS sequence"/>
</dbReference>
<evidence type="ECO:0000256" key="2">
    <source>
        <dbReference type="ARBA" id="ARBA00022695"/>
    </source>
</evidence>
<protein>
    <submittedName>
        <fullName evidence="9">Uncharacterized protein</fullName>
    </submittedName>
</protein>
<sequence length="418" mass="47710">MDPADKEPVLLLKNKTPTTVGELRKILGFIGYYRNYIQNFSIIAKPLYGLLGTQQKKFKTKGKQESRSGKGNTRDSKEKIVWTPEHHAILCDLVDRLTVHPVMAYPDFSQPYVLHTDASGDGLGAVLYQHLEGKLRVIAFASRTLTPPEQNYHSSKLEFLALKWAVTERFRDYLQYANHFVVFTDNNPLTYVMTTARLNATGQRWVSELASFRFEIRYRPGKENVDADVLSRMPIPDKLENYINEFTEKIPSTAITATAEYVQGTCCGEVACIDVTTVNSNSCDILGTSPTSTISPIDPLELKEAQENDLVLGRVMQMKKTGRRPSPQERKNETKNVQVLLNQWNKLEFDDKGLLCRCTVNRKQLLLPTKYKDTVLKGLHNDMGHIGVERTLDLIRQRFYWATWQKRWKCTSPSSVIV</sequence>
<dbReference type="GO" id="GO:0016787">
    <property type="term" value="F:hydrolase activity"/>
    <property type="evidence" value="ECO:0007669"/>
    <property type="project" value="UniProtKB-KW"/>
</dbReference>
<dbReference type="PANTHER" id="PTHR37984">
    <property type="entry name" value="PROTEIN CBG26694"/>
    <property type="match status" value="1"/>
</dbReference>
<dbReference type="InterPro" id="IPR041373">
    <property type="entry name" value="RT_RNaseH"/>
</dbReference>
<feature type="domain" description="Integrase zinc-binding" evidence="8">
    <location>
        <begin position="368"/>
        <end position="408"/>
    </location>
</feature>
<dbReference type="InterPro" id="IPR041588">
    <property type="entry name" value="Integrase_H2C2"/>
</dbReference>
<evidence type="ECO:0000256" key="5">
    <source>
        <dbReference type="ARBA" id="ARBA00022801"/>
    </source>
</evidence>
<evidence type="ECO:0000256" key="1">
    <source>
        <dbReference type="ARBA" id="ARBA00022679"/>
    </source>
</evidence>
<dbReference type="GO" id="GO:0004519">
    <property type="term" value="F:endonuclease activity"/>
    <property type="evidence" value="ECO:0007669"/>
    <property type="project" value="UniProtKB-KW"/>
</dbReference>
<dbReference type="GO" id="GO:0003964">
    <property type="term" value="F:RNA-directed DNA polymerase activity"/>
    <property type="evidence" value="ECO:0007669"/>
    <property type="project" value="UniProtKB-KW"/>
</dbReference>
<dbReference type="Pfam" id="PF17917">
    <property type="entry name" value="RT_RNaseH"/>
    <property type="match status" value="1"/>
</dbReference>
<keyword evidence="5" id="KW-0378">Hydrolase</keyword>
<evidence type="ECO:0000313" key="9">
    <source>
        <dbReference type="EMBL" id="PIK51409.1"/>
    </source>
</evidence>
<dbReference type="InterPro" id="IPR043128">
    <property type="entry name" value="Rev_trsase/Diguanyl_cyclase"/>
</dbReference>
<dbReference type="Pfam" id="PF17921">
    <property type="entry name" value="Integrase_H2C2"/>
    <property type="match status" value="1"/>
</dbReference>
<dbReference type="OrthoDB" id="1430630at2759"/>
<reference evidence="9 10" key="1">
    <citation type="journal article" date="2017" name="PLoS Biol.">
        <title>The sea cucumber genome provides insights into morphological evolution and visceral regeneration.</title>
        <authorList>
            <person name="Zhang X."/>
            <person name="Sun L."/>
            <person name="Yuan J."/>
            <person name="Sun Y."/>
            <person name="Gao Y."/>
            <person name="Zhang L."/>
            <person name="Li S."/>
            <person name="Dai H."/>
            <person name="Hamel J.F."/>
            <person name="Liu C."/>
            <person name="Yu Y."/>
            <person name="Liu S."/>
            <person name="Lin W."/>
            <person name="Guo K."/>
            <person name="Jin S."/>
            <person name="Xu P."/>
            <person name="Storey K.B."/>
            <person name="Huan P."/>
            <person name="Zhang T."/>
            <person name="Zhou Y."/>
            <person name="Zhang J."/>
            <person name="Lin C."/>
            <person name="Li X."/>
            <person name="Xing L."/>
            <person name="Huo D."/>
            <person name="Sun M."/>
            <person name="Wang L."/>
            <person name="Mercier A."/>
            <person name="Li F."/>
            <person name="Yang H."/>
            <person name="Xiang J."/>
        </authorList>
    </citation>
    <scope>NUCLEOTIDE SEQUENCE [LARGE SCALE GENOMIC DNA]</scope>
    <source>
        <strain evidence="9">Shaxun</strain>
        <tissue evidence="9">Muscle</tissue>
    </source>
</reference>
<keyword evidence="6" id="KW-0695">RNA-directed DNA polymerase</keyword>
<evidence type="ECO:0000256" key="3">
    <source>
        <dbReference type="ARBA" id="ARBA00022722"/>
    </source>
</evidence>
<dbReference type="FunFam" id="1.10.340.70:FF:000001">
    <property type="entry name" value="Retrovirus-related Pol polyprotein from transposon gypsy-like Protein"/>
    <property type="match status" value="1"/>
</dbReference>
<evidence type="ECO:0000256" key="6">
    <source>
        <dbReference type="ARBA" id="ARBA00022918"/>
    </source>
</evidence>
<dbReference type="InterPro" id="IPR043502">
    <property type="entry name" value="DNA/RNA_pol_sf"/>
</dbReference>
<dbReference type="PANTHER" id="PTHR37984:SF5">
    <property type="entry name" value="PROTEIN NYNRIN-LIKE"/>
    <property type="match status" value="1"/>
</dbReference>
<name>A0A2G8KTS4_STIJA</name>
<keyword evidence="2" id="KW-0548">Nucleotidyltransferase</keyword>
<gene>
    <name evidence="9" type="ORF">BSL78_11686</name>
</gene>
<evidence type="ECO:0000256" key="4">
    <source>
        <dbReference type="ARBA" id="ARBA00022759"/>
    </source>
</evidence>